<evidence type="ECO:0000256" key="1">
    <source>
        <dbReference type="SAM" id="MobiDB-lite"/>
    </source>
</evidence>
<reference evidence="2" key="1">
    <citation type="submission" date="2021-03" db="EMBL/GenBank/DDBJ databases">
        <authorList>
            <person name="Li Z."/>
            <person name="Yang C."/>
        </authorList>
    </citation>
    <scope>NUCLEOTIDE SEQUENCE</scope>
    <source>
        <strain evidence="2">Dzin_1.0</strain>
        <tissue evidence="2">Leaf</tissue>
    </source>
</reference>
<sequence length="153" mass="17486">MLQGHPGHETILHHLPAMALMLLQRELIGDQSQFPHVGSQWESGVTSPPLSSRSLSFPREKRPRGLRPELDPLRSICALPFQPPDLPLIQVKHAAEHKMDHGEPHWRTNSSFSPPLSRRWDCSLHSDGLSLSLKTWCLYCLHWPHTQCVMEEN</sequence>
<keyword evidence="3" id="KW-1185">Reference proteome</keyword>
<protein>
    <submittedName>
        <fullName evidence="2">Uncharacterized protein</fullName>
    </submittedName>
</protein>
<name>A0A9D5DAK3_9LILI</name>
<dbReference type="Proteomes" id="UP001085076">
    <property type="component" value="Miscellaneous, Linkage group lg01"/>
</dbReference>
<comment type="caution">
    <text evidence="2">The sequence shown here is derived from an EMBL/GenBank/DDBJ whole genome shotgun (WGS) entry which is preliminary data.</text>
</comment>
<gene>
    <name evidence="2" type="ORF">J5N97_006786</name>
</gene>
<feature type="compositionally biased region" description="Low complexity" evidence="1">
    <location>
        <begin position="47"/>
        <end position="57"/>
    </location>
</feature>
<evidence type="ECO:0000313" key="3">
    <source>
        <dbReference type="Proteomes" id="UP001085076"/>
    </source>
</evidence>
<dbReference type="OrthoDB" id="416496at2759"/>
<feature type="region of interest" description="Disordered" evidence="1">
    <location>
        <begin position="38"/>
        <end position="68"/>
    </location>
</feature>
<evidence type="ECO:0000313" key="2">
    <source>
        <dbReference type="EMBL" id="KAJ0988430.1"/>
    </source>
</evidence>
<dbReference type="AlphaFoldDB" id="A0A9D5DAK3"/>
<reference evidence="2" key="2">
    <citation type="journal article" date="2022" name="Hortic Res">
        <title>The genome of Dioscorea zingiberensis sheds light on the biosynthesis, origin and evolution of the medicinally important diosgenin saponins.</title>
        <authorList>
            <person name="Li Y."/>
            <person name="Tan C."/>
            <person name="Li Z."/>
            <person name="Guo J."/>
            <person name="Li S."/>
            <person name="Chen X."/>
            <person name="Wang C."/>
            <person name="Dai X."/>
            <person name="Yang H."/>
            <person name="Song W."/>
            <person name="Hou L."/>
            <person name="Xu J."/>
            <person name="Tong Z."/>
            <person name="Xu A."/>
            <person name="Yuan X."/>
            <person name="Wang W."/>
            <person name="Yang Q."/>
            <person name="Chen L."/>
            <person name="Sun Z."/>
            <person name="Wang K."/>
            <person name="Pan B."/>
            <person name="Chen J."/>
            <person name="Bao Y."/>
            <person name="Liu F."/>
            <person name="Qi X."/>
            <person name="Gang D.R."/>
            <person name="Wen J."/>
            <person name="Li J."/>
        </authorList>
    </citation>
    <scope>NUCLEOTIDE SEQUENCE</scope>
    <source>
        <strain evidence="2">Dzin_1.0</strain>
    </source>
</reference>
<organism evidence="2 3">
    <name type="scientific">Dioscorea zingiberensis</name>
    <dbReference type="NCBI Taxonomy" id="325984"/>
    <lineage>
        <taxon>Eukaryota</taxon>
        <taxon>Viridiplantae</taxon>
        <taxon>Streptophyta</taxon>
        <taxon>Embryophyta</taxon>
        <taxon>Tracheophyta</taxon>
        <taxon>Spermatophyta</taxon>
        <taxon>Magnoliopsida</taxon>
        <taxon>Liliopsida</taxon>
        <taxon>Dioscoreales</taxon>
        <taxon>Dioscoreaceae</taxon>
        <taxon>Dioscorea</taxon>
    </lineage>
</organism>
<proteinExistence type="predicted"/>
<accession>A0A9D5DAK3</accession>
<dbReference type="EMBL" id="JAGGNH010000001">
    <property type="protein sequence ID" value="KAJ0988430.1"/>
    <property type="molecule type" value="Genomic_DNA"/>
</dbReference>